<reference evidence="2 3" key="1">
    <citation type="submission" date="2014-06" db="EMBL/GenBank/DDBJ databases">
        <title>Evolutionary Origins and Diversification of the Mycorrhizal Mutualists.</title>
        <authorList>
            <consortium name="DOE Joint Genome Institute"/>
            <consortium name="Mycorrhizal Genomics Consortium"/>
            <person name="Kohler A."/>
            <person name="Kuo A."/>
            <person name="Nagy L.G."/>
            <person name="Floudas D."/>
            <person name="Copeland A."/>
            <person name="Barry K.W."/>
            <person name="Cichocki N."/>
            <person name="Veneault-Fourrey C."/>
            <person name="LaButti K."/>
            <person name="Lindquist E.A."/>
            <person name="Lipzen A."/>
            <person name="Lundell T."/>
            <person name="Morin E."/>
            <person name="Murat C."/>
            <person name="Riley R."/>
            <person name="Ohm R."/>
            <person name="Sun H."/>
            <person name="Tunlid A."/>
            <person name="Henrissat B."/>
            <person name="Grigoriev I.V."/>
            <person name="Hibbett D.S."/>
            <person name="Martin F."/>
        </authorList>
    </citation>
    <scope>NUCLEOTIDE SEQUENCE [LARGE SCALE GENOMIC DNA]</scope>
    <source>
        <strain evidence="2 3">SS14</strain>
    </source>
</reference>
<sequence>MSGLEPKEELCTLTKHEKLHLWTQYKLPTFFNSLDFSSFRDGHLWNLATIHDIHGDFSHVEHKYHCQANPRHNLKDFPNAEYVLWFIQPYRDFGDNDADKYLEIPDTYSEEVEEWLKFYDELTQIIQPHGKEIIFSIPIRRTTQAHLNELEILIAEWKRMYPLRTAYLNTAKDVDEFYNLRITDKALKKPAEGSDGEPEWTIAQFIEKLCYLRSKVKDTIPIARQDTGHDMDFFAVLVHREGSLEETVMIPVPALFFEDNFLPDDPSSSSPSPSSSSSSTIVPNSSLPIPPPTLVTIAEPPSIHDYPPPTPHTAQQLGEA</sequence>
<name>A0A0C9UYJ6_SPHS4</name>
<organism evidence="2 3">
    <name type="scientific">Sphaerobolus stellatus (strain SS14)</name>
    <dbReference type="NCBI Taxonomy" id="990650"/>
    <lineage>
        <taxon>Eukaryota</taxon>
        <taxon>Fungi</taxon>
        <taxon>Dikarya</taxon>
        <taxon>Basidiomycota</taxon>
        <taxon>Agaricomycotina</taxon>
        <taxon>Agaricomycetes</taxon>
        <taxon>Phallomycetidae</taxon>
        <taxon>Geastrales</taxon>
        <taxon>Sphaerobolaceae</taxon>
        <taxon>Sphaerobolus</taxon>
    </lineage>
</organism>
<accession>A0A0C9UYJ6</accession>
<dbReference type="AlphaFoldDB" id="A0A0C9UYJ6"/>
<keyword evidence="3" id="KW-1185">Reference proteome</keyword>
<gene>
    <name evidence="2" type="ORF">M422DRAFT_268012</name>
</gene>
<evidence type="ECO:0000313" key="3">
    <source>
        <dbReference type="Proteomes" id="UP000054279"/>
    </source>
</evidence>
<dbReference type="HOGENOM" id="CLU_869247_0_0_1"/>
<feature type="compositionally biased region" description="Low complexity" evidence="1">
    <location>
        <begin position="266"/>
        <end position="279"/>
    </location>
</feature>
<evidence type="ECO:0000256" key="1">
    <source>
        <dbReference type="SAM" id="MobiDB-lite"/>
    </source>
</evidence>
<dbReference type="Proteomes" id="UP000054279">
    <property type="component" value="Unassembled WGS sequence"/>
</dbReference>
<protein>
    <submittedName>
        <fullName evidence="2">Uncharacterized protein</fullName>
    </submittedName>
</protein>
<proteinExistence type="predicted"/>
<feature type="region of interest" description="Disordered" evidence="1">
    <location>
        <begin position="264"/>
        <end position="320"/>
    </location>
</feature>
<dbReference type="EMBL" id="KN837261">
    <property type="protein sequence ID" value="KIJ30466.1"/>
    <property type="molecule type" value="Genomic_DNA"/>
</dbReference>
<evidence type="ECO:0000313" key="2">
    <source>
        <dbReference type="EMBL" id="KIJ30466.1"/>
    </source>
</evidence>